<feature type="binding site" evidence="8">
    <location>
        <position position="96"/>
    </location>
    <ligand>
        <name>L-glutamine</name>
        <dbReference type="ChEBI" id="CHEBI:58359"/>
    </ligand>
</feature>
<evidence type="ECO:0000256" key="8">
    <source>
        <dbReference type="PIRSR" id="PIRSR001589-2"/>
    </source>
</evidence>
<dbReference type="GO" id="GO:0004066">
    <property type="term" value="F:asparagine synthase (glutamine-hydrolyzing) activity"/>
    <property type="evidence" value="ECO:0007669"/>
    <property type="project" value="UniProtKB-EC"/>
</dbReference>
<keyword evidence="4 8" id="KW-0547">Nucleotide-binding</keyword>
<dbReference type="InterPro" id="IPR029055">
    <property type="entry name" value="Ntn_hydrolases_N"/>
</dbReference>
<evidence type="ECO:0000256" key="3">
    <source>
        <dbReference type="ARBA" id="ARBA00012737"/>
    </source>
</evidence>
<dbReference type="Proteomes" id="UP000182888">
    <property type="component" value="Unassembled WGS sequence"/>
</dbReference>
<organism evidence="10 11">
    <name type="scientific">Mesorhizobium plurifarium</name>
    <dbReference type="NCBI Taxonomy" id="69974"/>
    <lineage>
        <taxon>Bacteria</taxon>
        <taxon>Pseudomonadati</taxon>
        <taxon>Pseudomonadota</taxon>
        <taxon>Alphaproteobacteria</taxon>
        <taxon>Hyphomicrobiales</taxon>
        <taxon>Phyllobacteriaceae</taxon>
        <taxon>Mesorhizobium</taxon>
    </lineage>
</organism>
<dbReference type="PANTHER" id="PTHR43284">
    <property type="entry name" value="ASPARAGINE SYNTHETASE (GLUTAMINE-HYDROLYZING)"/>
    <property type="match status" value="1"/>
</dbReference>
<dbReference type="InterPro" id="IPR014729">
    <property type="entry name" value="Rossmann-like_a/b/a_fold"/>
</dbReference>
<evidence type="ECO:0000259" key="9">
    <source>
        <dbReference type="PROSITE" id="PS51278"/>
    </source>
</evidence>
<dbReference type="PANTHER" id="PTHR43284:SF1">
    <property type="entry name" value="ASPARAGINE SYNTHETASE"/>
    <property type="match status" value="1"/>
</dbReference>
<dbReference type="PIRSF" id="PIRSF001589">
    <property type="entry name" value="Asn_synthetase_glu-h"/>
    <property type="match status" value="1"/>
</dbReference>
<feature type="domain" description="Glutamine amidotransferase type-2" evidence="9">
    <location>
        <begin position="2"/>
        <end position="209"/>
    </location>
</feature>
<dbReference type="Pfam" id="PF13537">
    <property type="entry name" value="GATase_7"/>
    <property type="match status" value="1"/>
</dbReference>
<evidence type="ECO:0000256" key="4">
    <source>
        <dbReference type="ARBA" id="ARBA00022741"/>
    </source>
</evidence>
<evidence type="ECO:0000256" key="1">
    <source>
        <dbReference type="ARBA" id="ARBA00005187"/>
    </source>
</evidence>
<dbReference type="PROSITE" id="PS51278">
    <property type="entry name" value="GATASE_TYPE_2"/>
    <property type="match status" value="1"/>
</dbReference>
<reference evidence="11" key="1">
    <citation type="submission" date="2014-08" db="EMBL/GenBank/DDBJ databases">
        <authorList>
            <person name="Edwards T."/>
        </authorList>
    </citation>
    <scope>NUCLEOTIDE SEQUENCE [LARGE SCALE GENOMIC DNA]</scope>
</reference>
<name>A0A0K2VZB7_MESPL</name>
<keyword evidence="5 8" id="KW-0067">ATP-binding</keyword>
<dbReference type="CDD" id="cd01991">
    <property type="entry name" value="Asn_synthase_B_C"/>
    <property type="match status" value="1"/>
</dbReference>
<gene>
    <name evidence="10" type="ORF">MPL1032_210099</name>
</gene>
<dbReference type="SUPFAM" id="SSF52402">
    <property type="entry name" value="Adenine nucleotide alpha hydrolases-like"/>
    <property type="match status" value="1"/>
</dbReference>
<dbReference type="GO" id="GO:0005524">
    <property type="term" value="F:ATP binding"/>
    <property type="evidence" value="ECO:0007669"/>
    <property type="project" value="UniProtKB-KW"/>
</dbReference>
<dbReference type="SUPFAM" id="SSF56235">
    <property type="entry name" value="N-terminal nucleophile aminohydrolases (Ntn hydrolases)"/>
    <property type="match status" value="1"/>
</dbReference>
<evidence type="ECO:0000256" key="6">
    <source>
        <dbReference type="ARBA" id="ARBA00022962"/>
    </source>
</evidence>
<comment type="catalytic activity">
    <reaction evidence="7">
        <text>L-aspartate + L-glutamine + ATP + H2O = L-asparagine + L-glutamate + AMP + diphosphate + H(+)</text>
        <dbReference type="Rhea" id="RHEA:12228"/>
        <dbReference type="ChEBI" id="CHEBI:15377"/>
        <dbReference type="ChEBI" id="CHEBI:15378"/>
        <dbReference type="ChEBI" id="CHEBI:29985"/>
        <dbReference type="ChEBI" id="CHEBI:29991"/>
        <dbReference type="ChEBI" id="CHEBI:30616"/>
        <dbReference type="ChEBI" id="CHEBI:33019"/>
        <dbReference type="ChEBI" id="CHEBI:58048"/>
        <dbReference type="ChEBI" id="CHEBI:58359"/>
        <dbReference type="ChEBI" id="CHEBI:456215"/>
        <dbReference type="EC" id="6.3.5.4"/>
    </reaction>
</comment>
<evidence type="ECO:0000313" key="11">
    <source>
        <dbReference type="Proteomes" id="UP000182888"/>
    </source>
</evidence>
<accession>A0A0K2VZB7</accession>
<dbReference type="CDD" id="cd00712">
    <property type="entry name" value="AsnB"/>
    <property type="match status" value="1"/>
</dbReference>
<dbReference type="GO" id="GO:0006529">
    <property type="term" value="P:asparagine biosynthetic process"/>
    <property type="evidence" value="ECO:0007669"/>
    <property type="project" value="InterPro"/>
</dbReference>
<comment type="pathway">
    <text evidence="1">Amino-acid biosynthesis; L-asparagine biosynthesis; L-asparagine from L-aspartate (L-Gln route): step 1/1.</text>
</comment>
<dbReference type="InterPro" id="IPR001962">
    <property type="entry name" value="Asn_synthase"/>
</dbReference>
<dbReference type="NCBIfam" id="NF033535">
    <property type="entry name" value="lass_lactam_cya"/>
    <property type="match status" value="1"/>
</dbReference>
<dbReference type="Gene3D" id="3.60.20.10">
    <property type="entry name" value="Glutamine Phosphoribosylpyrophosphate, subunit 1, domain 1"/>
    <property type="match status" value="1"/>
</dbReference>
<evidence type="ECO:0000256" key="5">
    <source>
        <dbReference type="ARBA" id="ARBA00022840"/>
    </source>
</evidence>
<dbReference type="Gene3D" id="3.40.50.620">
    <property type="entry name" value="HUPs"/>
    <property type="match status" value="2"/>
</dbReference>
<dbReference type="InterPro" id="IPR017932">
    <property type="entry name" value="GATase_2_dom"/>
</dbReference>
<dbReference type="Pfam" id="PF00733">
    <property type="entry name" value="Asn_synthase"/>
    <property type="match status" value="1"/>
</dbReference>
<protein>
    <recommendedName>
        <fullName evidence="3">asparagine synthase (glutamine-hydrolyzing)</fullName>
        <ecNumber evidence="3">6.3.5.4</ecNumber>
    </recommendedName>
</protein>
<dbReference type="InterPro" id="IPR006426">
    <property type="entry name" value="Asn_synth_AEB"/>
</dbReference>
<proteinExistence type="inferred from homology"/>
<evidence type="ECO:0000256" key="7">
    <source>
        <dbReference type="ARBA" id="ARBA00048741"/>
    </source>
</evidence>
<keyword evidence="6" id="KW-0315">Glutamine amidotransferase</keyword>
<comment type="similarity">
    <text evidence="2">Belongs to the asparagine synthetase family.</text>
</comment>
<dbReference type="InterPro" id="IPR051786">
    <property type="entry name" value="ASN_synthetase/amidase"/>
</dbReference>
<sequence length="637" mass="70845">MSGVAGLVHGDNGRPAGAGDIQEMLSRMRHRARDGSSWWTEGSVALGHAWLDTTGEDGPGPLTMAGGKLAITADCRLDNRDELLARLGLRDRSIADAVLIMRAYLKWGEACPTYLQGDFAFAIWDGERRALFCARDHFGVKPFYYHSTGKRFAFASEIGPILALDGVGRRLSEHQISGFLAGLPDDTQATPYAEIFRLPERHSMTVADRQVTLRRYWQIEPSQRPPRSDTAEEFKHLFVQSVENRMRGTLAVGAMLSGGLDSSSIACVAGLRAAAKRNPRLKTFSLVFDKGSSMDEKPFIDAVVDDNPLDATLIAVGNYAPFAEFERILEEQEGTFLAPGLSLTRDLYRTAGAKGVKVLLDGHGGDEVVSQGHGHLHELANAGRWLELWRELRSAANTYGEGMPSLYFKFLTIYGPAWRIARMRSMARRVVGKMRRRPAQAARAAWAGLVNPELARRTDLAERFHRSGHMPTAVSASEALTHRWLLSTGLVPHAFEVLDKAAANFGVEPRYPFWDRPLVEFCLALPGEEKLKDGFGRHVLRRAMQGVLPPVVQWRRDKIDFTANLVKGMLGNHRELLDRLLISDSERIAPYVNLPEVNAVYERLLSQPEQATLPDVQHVWRSVSLSLWLRQVQGSPA</sequence>
<dbReference type="InterPro" id="IPR033738">
    <property type="entry name" value="AsnB_N"/>
</dbReference>
<dbReference type="EMBL" id="CCND01000014">
    <property type="protein sequence ID" value="CDX57371.1"/>
    <property type="molecule type" value="Genomic_DNA"/>
</dbReference>
<evidence type="ECO:0000313" key="10">
    <source>
        <dbReference type="EMBL" id="CDX57371.1"/>
    </source>
</evidence>
<evidence type="ECO:0000256" key="2">
    <source>
        <dbReference type="ARBA" id="ARBA00005752"/>
    </source>
</evidence>
<dbReference type="AlphaFoldDB" id="A0A0K2VZB7"/>
<dbReference type="EC" id="6.3.5.4" evidence="3"/>